<dbReference type="GO" id="GO:0003777">
    <property type="term" value="F:microtubule motor activity"/>
    <property type="evidence" value="ECO:0007669"/>
    <property type="project" value="InterPro"/>
</dbReference>
<evidence type="ECO:0000256" key="1">
    <source>
        <dbReference type="ARBA" id="ARBA00022741"/>
    </source>
</evidence>
<comment type="similarity">
    <text evidence="3">Belongs to the TRAFAC class myosin-kinesin ATPase superfamily. Kinesin family.</text>
</comment>
<dbReference type="InterPro" id="IPR036961">
    <property type="entry name" value="Kinesin_motor_dom_sf"/>
</dbReference>
<evidence type="ECO:0000256" key="2">
    <source>
        <dbReference type="ARBA" id="ARBA00022840"/>
    </source>
</evidence>
<dbReference type="RefSeq" id="XP_067180129.1">
    <property type="nucleotide sequence ID" value="XM_067322356.1"/>
</dbReference>
<keyword evidence="8" id="KW-1185">Reference proteome</keyword>
<feature type="region of interest" description="Disordered" evidence="5">
    <location>
        <begin position="1187"/>
        <end position="1207"/>
    </location>
</feature>
<feature type="compositionally biased region" description="Polar residues" evidence="5">
    <location>
        <begin position="1092"/>
        <end position="1101"/>
    </location>
</feature>
<dbReference type="Gene3D" id="3.40.850.10">
    <property type="entry name" value="Kinesin motor domain"/>
    <property type="match status" value="1"/>
</dbReference>
<evidence type="ECO:0000256" key="4">
    <source>
        <dbReference type="SAM" id="Coils"/>
    </source>
</evidence>
<dbReference type="InterPro" id="IPR027417">
    <property type="entry name" value="P-loop_NTPase"/>
</dbReference>
<sequence>MKDVGVTISPLYSDHPDASGGTGARKPRRREPLPLGRDDLPLVPNDTSVTVASKSAAAAKRDVAADFRIVVAARIRPFTEAEVRQWRQERRAAAEELEGATAARNGGPRSSSRQPLGSEQRSLSATVLASASQAGATASTELAGVPPYGPQASLNVDSMPLPAVEVESDGRTIVLLDRHRLSANGSATAPVRSAFTYDYVYSSFTPRVMLDARLTGSLALPSASVQRASGGAPYIIADETEDGAPHRAWRSPPSMMPTPEQEGLAEAEQVAIYEQLAIPLVDAALQGYNTCMFAYGQTGSGKTYTMMGTARHPGLIPRLCQLLFARVAMRNAEAHEGSAAAPAARAAAVVLQISYMEIYNEQVRDLLKQRPKNAILRYRSRFDRKDVESDEYRTLKVRHHPSQGIYVEGLTCVPVSTWAECEELLQAGNALRTQCSTAMNANSSRSHAIFQFQVTQREGTGGRVRGREVALETFSKINLVDLAGSERNTQSKATGKHLAEANSINASLSTLRRVLDGLVNNCNRAGSERSTQALTGGGKGKKGAVIPYRESLLTYVLSDNLGGNSFTVMCANVSPGASNIGETESTLRYATLARGVVNHARLNEAPASRIIREMREQMQLMQEALRRAPNPIHVAELKEGILLSEQLLREMREREDKYELRLQSSEAQKEALRKAVARHQAAEAYWRAEAQRQQEELISVRTALGAMTAGRAAADAASHEGDAKAMSWASGPRRLSPLDTSLRLPWLSRGTEANGPTVSPALSFSAEHCSAGDTVGATWSPARAKEKKHSTEKHLSLAGSDSGGAPFTGAVATVGATDLRSPRLRETTHLSGAVPPHHRGGSSAGSPCTTHRESDPLPPAGAPQQQQHKAKRAPQKPQRLRSSHMAPSRRPRPTQNEGDAAEPPPTRVTAEGAAEVFFAAAGQTAASVQHDGGGGAAATNANLDDAPSFYQTVTYLGLGGGVMEESSSVSASSCTVLLQECGEGDKSLRGGHHRSGKQRPDPERLPRCSGVPQLQSDAVGVHQQQPQQSTRETLQQRHVGPAQRCGGGLDEKPEMERQASTPMSSRWPMNSPWIGAARQAEAARDCRRRSVTADSSPSQTAKAGHGMPYKHRKDHEMVSEVRRSSSFPQLLPPQQQANSGGANVGAAAKADVREYELLQPTGAPQAAAIRAEKEGDGEVQCMQAEHDVDLSRRYGGESSDEDGDRASGAANQFECLTDAMPADGASGHPGRYPHYPTAEAATEGAVVSAAADTTAPSLDHALLSSIGRNLKQNGRANTDTSGPTPSRDRHYFTVKSLNSPAYW</sequence>
<feature type="region of interest" description="Disordered" evidence="5">
    <location>
        <begin position="829"/>
        <end position="907"/>
    </location>
</feature>
<evidence type="ECO:0000256" key="3">
    <source>
        <dbReference type="PROSITE-ProRule" id="PRU00283"/>
    </source>
</evidence>
<feature type="region of interest" description="Disordered" evidence="5">
    <location>
        <begin position="780"/>
        <end position="806"/>
    </location>
</feature>
<feature type="compositionally biased region" description="Basic residues" evidence="5">
    <location>
        <begin position="868"/>
        <end position="892"/>
    </location>
</feature>
<protein>
    <recommendedName>
        <fullName evidence="6">Kinesin motor domain-containing protein</fullName>
    </recommendedName>
</protein>
<feature type="compositionally biased region" description="Polar residues" evidence="5">
    <location>
        <begin position="1058"/>
        <end position="1068"/>
    </location>
</feature>
<keyword evidence="4" id="KW-0175">Coiled coil</keyword>
<dbReference type="KEGG" id="lmat:92514868"/>
<dbReference type="OrthoDB" id="123929at2759"/>
<gene>
    <name evidence="7" type="ORF">LSCM1_04873</name>
</gene>
<dbReference type="EMBL" id="JAFEUZ010000014">
    <property type="protein sequence ID" value="KAG5483326.1"/>
    <property type="molecule type" value="Genomic_DNA"/>
</dbReference>
<comment type="caution">
    <text evidence="7">The sequence shown here is derived from an EMBL/GenBank/DDBJ whole genome shotgun (WGS) entry which is preliminary data.</text>
</comment>
<dbReference type="PRINTS" id="PR00380">
    <property type="entry name" value="KINESINHEAVY"/>
</dbReference>
<feature type="compositionally biased region" description="Polar residues" evidence="5">
    <location>
        <begin position="1269"/>
        <end position="1284"/>
    </location>
</feature>
<accession>A0A836HSC5</accession>
<evidence type="ECO:0000313" key="8">
    <source>
        <dbReference type="Proteomes" id="UP000673552"/>
    </source>
</evidence>
<dbReference type="GeneID" id="92514868"/>
<feature type="region of interest" description="Disordered" evidence="5">
    <location>
        <begin position="1269"/>
        <end position="1290"/>
    </location>
</feature>
<dbReference type="InterPro" id="IPR001752">
    <property type="entry name" value="Kinesin_motor_dom"/>
</dbReference>
<evidence type="ECO:0000256" key="5">
    <source>
        <dbReference type="SAM" id="MobiDB-lite"/>
    </source>
</evidence>
<dbReference type="SMART" id="SM00129">
    <property type="entry name" value="KISc"/>
    <property type="match status" value="1"/>
</dbReference>
<dbReference type="InterPro" id="IPR019821">
    <property type="entry name" value="Kinesin_motor_CS"/>
</dbReference>
<feature type="region of interest" description="Disordered" evidence="5">
    <location>
        <begin position="984"/>
        <end position="1145"/>
    </location>
</feature>
<feature type="region of interest" description="Disordered" evidence="5">
    <location>
        <begin position="1"/>
        <end position="46"/>
    </location>
</feature>
<dbReference type="SUPFAM" id="SSF52540">
    <property type="entry name" value="P-loop containing nucleoside triphosphate hydrolases"/>
    <property type="match status" value="1"/>
</dbReference>
<evidence type="ECO:0000313" key="7">
    <source>
        <dbReference type="EMBL" id="KAG5483326.1"/>
    </source>
</evidence>
<dbReference type="GO" id="GO:0005524">
    <property type="term" value="F:ATP binding"/>
    <property type="evidence" value="ECO:0007669"/>
    <property type="project" value="UniProtKB-UniRule"/>
</dbReference>
<dbReference type="Pfam" id="PF00225">
    <property type="entry name" value="Kinesin"/>
    <property type="match status" value="1"/>
</dbReference>
<feature type="compositionally biased region" description="Low complexity" evidence="5">
    <location>
        <begin position="1128"/>
        <end position="1145"/>
    </location>
</feature>
<dbReference type="PROSITE" id="PS50067">
    <property type="entry name" value="KINESIN_MOTOR_2"/>
    <property type="match status" value="1"/>
</dbReference>
<feature type="binding site" evidence="3">
    <location>
        <begin position="296"/>
        <end position="303"/>
    </location>
    <ligand>
        <name>ATP</name>
        <dbReference type="ChEBI" id="CHEBI:30616"/>
    </ligand>
</feature>
<dbReference type="GO" id="GO:0007018">
    <property type="term" value="P:microtubule-based movement"/>
    <property type="evidence" value="ECO:0007669"/>
    <property type="project" value="InterPro"/>
</dbReference>
<dbReference type="Proteomes" id="UP000673552">
    <property type="component" value="Unassembled WGS sequence"/>
</dbReference>
<reference evidence="8" key="2">
    <citation type="journal article" date="2021" name="Sci. Data">
        <title>Chromosome-scale genome sequencing, assembly and annotation of six genomes from subfamily Leishmaniinae.</title>
        <authorList>
            <person name="Almutairi H."/>
            <person name="Urbaniak M.D."/>
            <person name="Bates M.D."/>
            <person name="Jariyapan N."/>
            <person name="Kwakye-Nuako G."/>
            <person name="Thomaz Soccol V."/>
            <person name="Al-Salem W.S."/>
            <person name="Dillon R.J."/>
            <person name="Bates P.A."/>
            <person name="Gatherer D."/>
        </authorList>
    </citation>
    <scope>NUCLEOTIDE SEQUENCE [LARGE SCALE GENOMIC DNA]</scope>
</reference>
<keyword evidence="1 3" id="KW-0547">Nucleotide-binding</keyword>
<organism evidence="7 8">
    <name type="scientific">Leishmania martiniquensis</name>
    <dbReference type="NCBI Taxonomy" id="1580590"/>
    <lineage>
        <taxon>Eukaryota</taxon>
        <taxon>Discoba</taxon>
        <taxon>Euglenozoa</taxon>
        <taxon>Kinetoplastea</taxon>
        <taxon>Metakinetoplastina</taxon>
        <taxon>Trypanosomatida</taxon>
        <taxon>Trypanosomatidae</taxon>
        <taxon>Leishmaniinae</taxon>
        <taxon>Leishmania</taxon>
    </lineage>
</organism>
<name>A0A836HSC5_9TRYP</name>
<feature type="compositionally biased region" description="Polar residues" evidence="5">
    <location>
        <begin position="1012"/>
        <end position="1033"/>
    </location>
</feature>
<feature type="compositionally biased region" description="Basic and acidic residues" evidence="5">
    <location>
        <begin position="1114"/>
        <end position="1123"/>
    </location>
</feature>
<reference evidence="8" key="1">
    <citation type="journal article" date="2021" name="Microbiol. Resour. Announc.">
        <title>LGAAP: Leishmaniinae Genome Assembly and Annotation Pipeline.</title>
        <authorList>
            <person name="Almutairi H."/>
            <person name="Urbaniak M.D."/>
            <person name="Bates M.D."/>
            <person name="Jariyapan N."/>
            <person name="Kwakye-Nuako G."/>
            <person name="Thomaz-Soccol V."/>
            <person name="Al-Salem W.S."/>
            <person name="Dillon R.J."/>
            <person name="Bates P.A."/>
            <person name="Gatherer D."/>
        </authorList>
    </citation>
    <scope>NUCLEOTIDE SEQUENCE [LARGE SCALE GENOMIC DNA]</scope>
</reference>
<feature type="region of interest" description="Disordered" evidence="5">
    <location>
        <begin position="94"/>
        <end position="128"/>
    </location>
</feature>
<feature type="domain" description="Kinesin motor" evidence="6">
    <location>
        <begin position="205"/>
        <end position="596"/>
    </location>
</feature>
<keyword evidence="3" id="KW-0505">Motor protein</keyword>
<keyword evidence="2 3" id="KW-0067">ATP-binding</keyword>
<dbReference type="PROSITE" id="PS00411">
    <property type="entry name" value="KINESIN_MOTOR_1"/>
    <property type="match status" value="1"/>
</dbReference>
<proteinExistence type="inferred from homology"/>
<feature type="compositionally biased region" description="Basic and acidic residues" evidence="5">
    <location>
        <begin position="30"/>
        <end position="40"/>
    </location>
</feature>
<feature type="compositionally biased region" description="Polar residues" evidence="5">
    <location>
        <begin position="108"/>
        <end position="127"/>
    </location>
</feature>
<evidence type="ECO:0000259" key="6">
    <source>
        <dbReference type="PROSITE" id="PS50067"/>
    </source>
</evidence>
<feature type="coiled-coil region" evidence="4">
    <location>
        <begin position="648"/>
        <end position="682"/>
    </location>
</feature>
<dbReference type="GO" id="GO:0008017">
    <property type="term" value="F:microtubule binding"/>
    <property type="evidence" value="ECO:0007669"/>
    <property type="project" value="InterPro"/>
</dbReference>
<dbReference type="PANTHER" id="PTHR47117">
    <property type="entry name" value="STAR-RELATED LIPID TRANSFER PROTEIN 9"/>
    <property type="match status" value="1"/>
</dbReference>